<evidence type="ECO:0000256" key="3">
    <source>
        <dbReference type="ARBA" id="ARBA00023004"/>
    </source>
</evidence>
<dbReference type="RefSeq" id="WP_218038621.1">
    <property type="nucleotide sequence ID" value="NZ_BAAAHM010000016.1"/>
</dbReference>
<dbReference type="InterPro" id="IPR029063">
    <property type="entry name" value="SAM-dependent_MTases_sf"/>
</dbReference>
<keyword evidence="3" id="KW-0408">Iron</keyword>
<reference evidence="5 6" key="1">
    <citation type="submission" date="2019-10" db="EMBL/GenBank/DDBJ databases">
        <title>Whole genome shotgun sequence of Acrocarpospora pleiomorpha NBRC 16267.</title>
        <authorList>
            <person name="Ichikawa N."/>
            <person name="Kimura A."/>
            <person name="Kitahashi Y."/>
            <person name="Komaki H."/>
            <person name="Oguchi A."/>
        </authorList>
    </citation>
    <scope>NUCLEOTIDE SEQUENCE [LARGE SCALE GENOMIC DNA]</scope>
    <source>
        <strain evidence="5 6">NBRC 16267</strain>
    </source>
</reference>
<dbReference type="AlphaFoldDB" id="A0A5M3XST7"/>
<organism evidence="5 6">
    <name type="scientific">Acrocarpospora pleiomorpha</name>
    <dbReference type="NCBI Taxonomy" id="90975"/>
    <lineage>
        <taxon>Bacteria</taxon>
        <taxon>Bacillati</taxon>
        <taxon>Actinomycetota</taxon>
        <taxon>Actinomycetes</taxon>
        <taxon>Streptosporangiales</taxon>
        <taxon>Streptosporangiaceae</taxon>
        <taxon>Acrocarpospora</taxon>
    </lineage>
</organism>
<name>A0A5M3XST7_9ACTN</name>
<dbReference type="GO" id="GO:0046872">
    <property type="term" value="F:metal ion binding"/>
    <property type="evidence" value="ECO:0007669"/>
    <property type="project" value="UniProtKB-KW"/>
</dbReference>
<dbReference type="GO" id="GO:0003735">
    <property type="term" value="F:structural constituent of ribosome"/>
    <property type="evidence" value="ECO:0007669"/>
    <property type="project" value="TreeGrafter"/>
</dbReference>
<dbReference type="GO" id="GO:0051536">
    <property type="term" value="F:iron-sulfur cluster binding"/>
    <property type="evidence" value="ECO:0007669"/>
    <property type="project" value="UniProtKB-KW"/>
</dbReference>
<evidence type="ECO:0000256" key="4">
    <source>
        <dbReference type="ARBA" id="ARBA00023014"/>
    </source>
</evidence>
<accession>A0A5M3XST7</accession>
<dbReference type="InterPro" id="IPR015324">
    <property type="entry name" value="Ribosomal_Rsm22-like"/>
</dbReference>
<evidence type="ECO:0000313" key="6">
    <source>
        <dbReference type="Proteomes" id="UP000377595"/>
    </source>
</evidence>
<evidence type="ECO:0000256" key="2">
    <source>
        <dbReference type="ARBA" id="ARBA00022946"/>
    </source>
</evidence>
<evidence type="ECO:0000313" key="5">
    <source>
        <dbReference type="EMBL" id="GES23890.1"/>
    </source>
</evidence>
<keyword evidence="5" id="KW-0489">Methyltransferase</keyword>
<keyword evidence="1" id="KW-0479">Metal-binding</keyword>
<protein>
    <submittedName>
        <fullName evidence="5">rRNA methyltransferase</fullName>
    </submittedName>
</protein>
<dbReference type="GO" id="GO:0006412">
    <property type="term" value="P:translation"/>
    <property type="evidence" value="ECO:0007669"/>
    <property type="project" value="InterPro"/>
</dbReference>
<sequence>MADGGCQVLMDWNLEHYVMAVTASLPGDLDDALDAALRRFAPADMARSVQDLMRQYRDGVAPADVILDSEIDVAAYAGYRMPATFAAVSAALRHTAELAPGFLPRSHVDVGGGTGASVWAAARVWESLEKVTVLEQSPKAIAMGEWLAKRSESSAVRRGQWKRGVIHKAVDKPAADLVTMSYVLGELPSTVQESVVVSLAADAEMVVLIEPGTPAGYGRILAARDVLINHGLSVVAPCPHDRACPILRGRDWCHFSVRLNRTALHRQIKVGTLSFEDEKFSYVAASRHPWPRAANRVLRHPTQRKGMVSMRLCTDEHGLTDTIVSKRQRDLYQHARDISWGNQWPPATAEEQAR</sequence>
<dbReference type="GO" id="GO:0015935">
    <property type="term" value="C:small ribosomal subunit"/>
    <property type="evidence" value="ECO:0007669"/>
    <property type="project" value="TreeGrafter"/>
</dbReference>
<dbReference type="PANTHER" id="PTHR13184">
    <property type="entry name" value="37S RIBOSOMAL PROTEIN S22"/>
    <property type="match status" value="1"/>
</dbReference>
<dbReference type="Pfam" id="PF09243">
    <property type="entry name" value="Rsm22"/>
    <property type="match status" value="1"/>
</dbReference>
<dbReference type="Proteomes" id="UP000377595">
    <property type="component" value="Unassembled WGS sequence"/>
</dbReference>
<keyword evidence="2" id="KW-0809">Transit peptide</keyword>
<proteinExistence type="predicted"/>
<evidence type="ECO:0000256" key="1">
    <source>
        <dbReference type="ARBA" id="ARBA00022723"/>
    </source>
</evidence>
<dbReference type="SUPFAM" id="SSF53335">
    <property type="entry name" value="S-adenosyl-L-methionine-dependent methyltransferases"/>
    <property type="match status" value="1"/>
</dbReference>
<dbReference type="GO" id="GO:0032259">
    <property type="term" value="P:methylation"/>
    <property type="evidence" value="ECO:0007669"/>
    <property type="project" value="UniProtKB-KW"/>
</dbReference>
<dbReference type="Gene3D" id="3.40.50.150">
    <property type="entry name" value="Vaccinia Virus protein VP39"/>
    <property type="match status" value="1"/>
</dbReference>
<dbReference type="EMBL" id="BLAF01000046">
    <property type="protein sequence ID" value="GES23890.1"/>
    <property type="molecule type" value="Genomic_DNA"/>
</dbReference>
<gene>
    <name evidence="5" type="ORF">Aple_067890</name>
</gene>
<dbReference type="InterPro" id="IPR052571">
    <property type="entry name" value="Mt_RNA_Methyltransferase"/>
</dbReference>
<dbReference type="PANTHER" id="PTHR13184:SF5">
    <property type="entry name" value="METHYLTRANSFERASE-LIKE PROTEIN 17, MITOCHONDRIAL"/>
    <property type="match status" value="1"/>
</dbReference>
<comment type="caution">
    <text evidence="5">The sequence shown here is derived from an EMBL/GenBank/DDBJ whole genome shotgun (WGS) entry which is preliminary data.</text>
</comment>
<keyword evidence="6" id="KW-1185">Reference proteome</keyword>
<dbReference type="GO" id="GO:0008168">
    <property type="term" value="F:methyltransferase activity"/>
    <property type="evidence" value="ECO:0007669"/>
    <property type="project" value="UniProtKB-KW"/>
</dbReference>
<keyword evidence="4" id="KW-0411">Iron-sulfur</keyword>
<keyword evidence="5" id="KW-0808">Transferase</keyword>